<evidence type="ECO:0000256" key="1">
    <source>
        <dbReference type="SAM" id="MobiDB-lite"/>
    </source>
</evidence>
<name>A0ABM8IA04_9BACE</name>
<dbReference type="RefSeq" id="WP_353332319.1">
    <property type="nucleotide sequence ID" value="NZ_AP028055.1"/>
</dbReference>
<keyword evidence="3" id="KW-1185">Reference proteome</keyword>
<feature type="compositionally biased region" description="Basic and acidic residues" evidence="1">
    <location>
        <begin position="1"/>
        <end position="11"/>
    </location>
</feature>
<feature type="compositionally biased region" description="Basic and acidic residues" evidence="1">
    <location>
        <begin position="18"/>
        <end position="37"/>
    </location>
</feature>
<protein>
    <submittedName>
        <fullName evidence="2">Uncharacterized protein</fullName>
    </submittedName>
</protein>
<proteinExistence type="predicted"/>
<evidence type="ECO:0000313" key="3">
    <source>
        <dbReference type="Proteomes" id="UP001496674"/>
    </source>
</evidence>
<evidence type="ECO:0000313" key="2">
    <source>
        <dbReference type="EMBL" id="BEG97873.1"/>
    </source>
</evidence>
<sequence>MSEANNVKRPEIAAPTETQKDWPHDRSKASKTEEDRPHFFLREEINRNGALKRSDCLSEASLSSFSEMQVDFSKKNAALTFWFFWVKPKEQKNELKIKN</sequence>
<accession>A0ABM8IA04</accession>
<dbReference type="Proteomes" id="UP001496674">
    <property type="component" value="Chromosome"/>
</dbReference>
<feature type="region of interest" description="Disordered" evidence="1">
    <location>
        <begin position="1"/>
        <end position="37"/>
    </location>
</feature>
<reference evidence="2 3" key="1">
    <citation type="submission" date="2023-04" db="EMBL/GenBank/DDBJ databases">
        <title>Draft genome sequence of acteroides sedimenti strain YN3PY1.</title>
        <authorList>
            <person name="Yoshida N."/>
        </authorList>
    </citation>
    <scope>NUCLEOTIDE SEQUENCE [LARGE SCALE GENOMIC DNA]</scope>
    <source>
        <strain evidence="2 3">YN3PY1</strain>
    </source>
</reference>
<gene>
    <name evidence="2" type="ORF">BSYN_01380</name>
</gene>
<organism evidence="2 3">
    <name type="scientific">Bacteroides sedimenti</name>
    <dbReference type="NCBI Taxonomy" id="2136147"/>
    <lineage>
        <taxon>Bacteria</taxon>
        <taxon>Pseudomonadati</taxon>
        <taxon>Bacteroidota</taxon>
        <taxon>Bacteroidia</taxon>
        <taxon>Bacteroidales</taxon>
        <taxon>Bacteroidaceae</taxon>
        <taxon>Bacteroides</taxon>
    </lineage>
</organism>
<dbReference type="EMBL" id="AP028055">
    <property type="protein sequence ID" value="BEG97873.1"/>
    <property type="molecule type" value="Genomic_DNA"/>
</dbReference>